<proteinExistence type="predicted"/>
<feature type="non-terminal residue" evidence="1">
    <location>
        <position position="1"/>
    </location>
</feature>
<organism evidence="1">
    <name type="scientific">Spongospora subterranea</name>
    <dbReference type="NCBI Taxonomy" id="70186"/>
    <lineage>
        <taxon>Eukaryota</taxon>
        <taxon>Sar</taxon>
        <taxon>Rhizaria</taxon>
        <taxon>Endomyxa</taxon>
        <taxon>Phytomyxea</taxon>
        <taxon>Plasmodiophorida</taxon>
        <taxon>Plasmodiophoridae</taxon>
        <taxon>Spongospora</taxon>
    </lineage>
</organism>
<reference evidence="1" key="1">
    <citation type="submission" date="2015-04" db="EMBL/GenBank/DDBJ databases">
        <title>The genome sequence of the plant pathogenic Rhizarian Plasmodiophora brassicae reveals insights in its biotrophic life cycle and the origin of chitin synthesis.</title>
        <authorList>
            <person name="Schwelm A."/>
            <person name="Fogelqvist J."/>
            <person name="Knaust A."/>
            <person name="Julke S."/>
            <person name="Lilja T."/>
            <person name="Dhandapani V."/>
            <person name="Bonilla-Rosso G."/>
            <person name="Karlsson M."/>
            <person name="Shevchenko A."/>
            <person name="Choi S.R."/>
            <person name="Kim H.G."/>
            <person name="Park J.Y."/>
            <person name="Lim Y.P."/>
            <person name="Ludwig-Muller J."/>
            <person name="Dixelius C."/>
        </authorList>
    </citation>
    <scope>NUCLEOTIDE SEQUENCE</scope>
    <source>
        <tissue evidence="1">Potato root galls</tissue>
    </source>
</reference>
<protein>
    <submittedName>
        <fullName evidence="1">Uncharacterized protein</fullName>
    </submittedName>
</protein>
<dbReference type="EMBL" id="HACM01002632">
    <property type="protein sequence ID" value="CRZ03074.1"/>
    <property type="molecule type" value="Transcribed_RNA"/>
</dbReference>
<dbReference type="AlphaFoldDB" id="A0A0H5R4Q9"/>
<accession>A0A0H5R4Q9</accession>
<evidence type="ECO:0000313" key="1">
    <source>
        <dbReference type="EMBL" id="CRZ03074.1"/>
    </source>
</evidence>
<name>A0A0H5R4Q9_9EUKA</name>
<sequence length="157" mass="17557">SALEEIRATPSTLSQSWKQTADGRWTLGPVMNLLDGVVKDNVNNASAAIKDEARSGNINIYFKDEAGFMKPGIAVPESVLAELESSPYSRLTSSRSIIEERQLLNPSLAKESLERQAIDEQDLRLLIADLNLVQRNRTLFDVDSIKTPRRINAMDEW</sequence>
<dbReference type="EMBL" id="HACM01002630">
    <property type="protein sequence ID" value="CRZ03072.1"/>
    <property type="molecule type" value="Transcribed_RNA"/>
</dbReference>